<comment type="subunit">
    <text evidence="5">Part of the 30S ribosomal subunit. Contacts proteins S5 and S12.</text>
</comment>
<proteinExistence type="inferred from homology"/>
<dbReference type="PANTHER" id="PTHR11758">
    <property type="entry name" value="40S RIBOSOMAL PROTEIN S15A"/>
    <property type="match status" value="1"/>
</dbReference>
<reference evidence="6 7" key="1">
    <citation type="submission" date="2017-07" db="EMBL/GenBank/DDBJ databases">
        <title>Mechanisms for carbon and nitrogen cycling indicate functional differentiation within the Candidate Phyla Radiation.</title>
        <authorList>
            <person name="Danczak R.E."/>
            <person name="Johnston M.D."/>
            <person name="Kenah C."/>
            <person name="Slattery M."/>
            <person name="Wrighton K.C."/>
            <person name="Wilkins M.J."/>
        </authorList>
    </citation>
    <scope>NUCLEOTIDE SEQUENCE [LARGE SCALE GENOMIC DNA]</scope>
    <source>
        <strain evidence="6">Licking1014_2</strain>
    </source>
</reference>
<protein>
    <recommendedName>
        <fullName evidence="4 5">Small ribosomal subunit protein uS8</fullName>
    </recommendedName>
</protein>
<dbReference type="GO" id="GO:0003735">
    <property type="term" value="F:structural constituent of ribosome"/>
    <property type="evidence" value="ECO:0007669"/>
    <property type="project" value="InterPro"/>
</dbReference>
<comment type="function">
    <text evidence="5">One of the primary rRNA binding proteins, it binds directly to 16S rRNA central domain where it helps coordinate assembly of the platform of the 30S subunit.</text>
</comment>
<keyword evidence="2 5" id="KW-0689">Ribosomal protein</keyword>
<accession>A0A554LWZ3</accession>
<dbReference type="SUPFAM" id="SSF56047">
    <property type="entry name" value="Ribosomal protein S8"/>
    <property type="match status" value="1"/>
</dbReference>
<dbReference type="GO" id="GO:0005840">
    <property type="term" value="C:ribosome"/>
    <property type="evidence" value="ECO:0007669"/>
    <property type="project" value="UniProtKB-KW"/>
</dbReference>
<evidence type="ECO:0000256" key="1">
    <source>
        <dbReference type="ARBA" id="ARBA00006471"/>
    </source>
</evidence>
<comment type="caution">
    <text evidence="6">The sequence shown here is derived from an EMBL/GenBank/DDBJ whole genome shotgun (WGS) entry which is preliminary data.</text>
</comment>
<dbReference type="GO" id="GO:0005737">
    <property type="term" value="C:cytoplasm"/>
    <property type="evidence" value="ECO:0007669"/>
    <property type="project" value="UniProtKB-ARBA"/>
</dbReference>
<dbReference type="GO" id="GO:0006412">
    <property type="term" value="P:translation"/>
    <property type="evidence" value="ECO:0007669"/>
    <property type="project" value="UniProtKB-UniRule"/>
</dbReference>
<keyword evidence="5" id="KW-0694">RNA-binding</keyword>
<evidence type="ECO:0000313" key="6">
    <source>
        <dbReference type="EMBL" id="TSC97364.1"/>
    </source>
</evidence>
<evidence type="ECO:0000256" key="4">
    <source>
        <dbReference type="ARBA" id="ARBA00035258"/>
    </source>
</evidence>
<evidence type="ECO:0000256" key="5">
    <source>
        <dbReference type="HAMAP-Rule" id="MF_01302"/>
    </source>
</evidence>
<dbReference type="HAMAP" id="MF_01302_B">
    <property type="entry name" value="Ribosomal_uS8_B"/>
    <property type="match status" value="1"/>
</dbReference>
<dbReference type="Gene3D" id="3.30.1490.10">
    <property type="match status" value="1"/>
</dbReference>
<dbReference type="Proteomes" id="UP000318711">
    <property type="component" value="Unassembled WGS sequence"/>
</dbReference>
<dbReference type="Gene3D" id="3.30.1370.30">
    <property type="match status" value="1"/>
</dbReference>
<dbReference type="Pfam" id="PF00410">
    <property type="entry name" value="Ribosomal_S8"/>
    <property type="match status" value="1"/>
</dbReference>
<dbReference type="GO" id="GO:0019843">
    <property type="term" value="F:rRNA binding"/>
    <property type="evidence" value="ECO:0007669"/>
    <property type="project" value="UniProtKB-UniRule"/>
</dbReference>
<sequence length="125" mass="14040">MDTIANLLNTIKNSYSAGKSEAIVLDAKINQEILKILQANGYIKDWEKKSEKEIVVRLQYHQKKPAISYLKRVSTPGRRVYCQKKDISRLSGRLGITIISTPKGILNNREAVKAGLGGEVICQLW</sequence>
<dbReference type="EMBL" id="VMGL01000005">
    <property type="protein sequence ID" value="TSC97364.1"/>
    <property type="molecule type" value="Genomic_DNA"/>
</dbReference>
<evidence type="ECO:0000313" key="7">
    <source>
        <dbReference type="Proteomes" id="UP000318711"/>
    </source>
</evidence>
<dbReference type="GO" id="GO:1990904">
    <property type="term" value="C:ribonucleoprotein complex"/>
    <property type="evidence" value="ECO:0007669"/>
    <property type="project" value="UniProtKB-KW"/>
</dbReference>
<evidence type="ECO:0000256" key="2">
    <source>
        <dbReference type="ARBA" id="ARBA00022980"/>
    </source>
</evidence>
<keyword evidence="5" id="KW-0699">rRNA-binding</keyword>
<keyword evidence="3 5" id="KW-0687">Ribonucleoprotein</keyword>
<dbReference type="InterPro" id="IPR000630">
    <property type="entry name" value="Ribosomal_uS8"/>
</dbReference>
<dbReference type="InterPro" id="IPR035987">
    <property type="entry name" value="Ribosomal_uS8_sf"/>
</dbReference>
<dbReference type="AlphaFoldDB" id="A0A554LWZ3"/>
<evidence type="ECO:0000256" key="3">
    <source>
        <dbReference type="ARBA" id="ARBA00023274"/>
    </source>
</evidence>
<gene>
    <name evidence="5" type="primary">rpsH</name>
    <name evidence="6" type="ORF">CEN88_72</name>
</gene>
<name>A0A554LWZ3_9BACT</name>
<comment type="similarity">
    <text evidence="1 5">Belongs to the universal ribosomal protein uS8 family.</text>
</comment>
<organism evidence="6 7">
    <name type="scientific">Candidatus Berkelbacteria bacterium Licking1014_2</name>
    <dbReference type="NCBI Taxonomy" id="2017146"/>
    <lineage>
        <taxon>Bacteria</taxon>
        <taxon>Candidatus Berkelbacteria</taxon>
    </lineage>
</organism>
<dbReference type="NCBIfam" id="NF001109">
    <property type="entry name" value="PRK00136.1"/>
    <property type="match status" value="1"/>
</dbReference>
<dbReference type="FunFam" id="3.30.1490.10:FF:000001">
    <property type="entry name" value="30S ribosomal protein S8"/>
    <property type="match status" value="1"/>
</dbReference>